<evidence type="ECO:0000259" key="6">
    <source>
        <dbReference type="Pfam" id="PF00724"/>
    </source>
</evidence>
<accession>A0AA46E081</accession>
<keyword evidence="5" id="KW-0560">Oxidoreductase</keyword>
<dbReference type="Gene3D" id="3.20.20.70">
    <property type="entry name" value="Aldolase class I"/>
    <property type="match status" value="1"/>
</dbReference>
<dbReference type="PANTHER" id="PTHR43303:SF4">
    <property type="entry name" value="NADPH DEHYDROGENASE C23G7.10C-RELATED"/>
    <property type="match status" value="1"/>
</dbReference>
<name>A0AA46E081_9FUSO</name>
<dbReference type="InterPro" id="IPR001155">
    <property type="entry name" value="OxRdtase_FMN_N"/>
</dbReference>
<dbReference type="GO" id="GO:0003959">
    <property type="term" value="F:NADPH dehydrogenase activity"/>
    <property type="evidence" value="ECO:0007669"/>
    <property type="project" value="InterPro"/>
</dbReference>
<dbReference type="InterPro" id="IPR044152">
    <property type="entry name" value="YqjM-like"/>
</dbReference>
<evidence type="ECO:0000256" key="4">
    <source>
        <dbReference type="ARBA" id="ARBA00022857"/>
    </source>
</evidence>
<evidence type="ECO:0000256" key="1">
    <source>
        <dbReference type="ARBA" id="ARBA00001917"/>
    </source>
</evidence>
<dbReference type="SUPFAM" id="SSF51395">
    <property type="entry name" value="FMN-linked oxidoreductases"/>
    <property type="match status" value="1"/>
</dbReference>
<dbReference type="GO" id="GO:0010181">
    <property type="term" value="F:FMN binding"/>
    <property type="evidence" value="ECO:0007669"/>
    <property type="project" value="InterPro"/>
</dbReference>
<protein>
    <submittedName>
        <fullName evidence="7">2,4-dienoyl-CoA reductase-like NADH-dependent reductase (Old Yellow Enzyme family)</fullName>
    </submittedName>
</protein>
<keyword evidence="3" id="KW-0288">FMN</keyword>
<dbReference type="Pfam" id="PF00724">
    <property type="entry name" value="Oxidored_FMN"/>
    <property type="match status" value="2"/>
</dbReference>
<organism evidence="7 8">
    <name type="scientific">Hypnocyclicus thermotrophus</name>
    <dbReference type="NCBI Taxonomy" id="1627895"/>
    <lineage>
        <taxon>Bacteria</taxon>
        <taxon>Fusobacteriati</taxon>
        <taxon>Fusobacteriota</taxon>
        <taxon>Fusobacteriia</taxon>
        <taxon>Fusobacteriales</taxon>
        <taxon>Fusobacteriaceae</taxon>
        <taxon>Hypnocyclicus</taxon>
    </lineage>
</organism>
<keyword evidence="4" id="KW-0521">NADP</keyword>
<comment type="cofactor">
    <cofactor evidence="1">
        <name>FMN</name>
        <dbReference type="ChEBI" id="CHEBI:58210"/>
    </cofactor>
</comment>
<dbReference type="GO" id="GO:0050661">
    <property type="term" value="F:NADP binding"/>
    <property type="evidence" value="ECO:0007669"/>
    <property type="project" value="InterPro"/>
</dbReference>
<keyword evidence="8" id="KW-1185">Reference proteome</keyword>
<sequence>MIFKKFKLGNYRLQNKVVLPPMVRFSILDKSSYVNQELINYYKNTCEARNGLIIVEATAVSSDGKLRDNQIGIWDDSFIEGLSKIAKLGKEYNIPMLLQLHHAGFREKIKDVKEEILDKILDDFVNATIRAKKAGFNGIEIHGAHRYLISQLHSKIWNTRDDKYGGNFQKRMYFITEYVNRTKELFNNDFLLGIRIGGNEPGIEEGIEIAKYLEKLGFKYLHISHGIPYPNIKSFDKVEKPEDFPLNWINYLSFEIKRNVKIPVIAVYEIKKYEQAKYIIDNNGADLIAVGRAQLNNFNLLKKWHRKEKYERSLKWKKN</sequence>
<comment type="caution">
    <text evidence="7">The sequence shown here is derived from an EMBL/GenBank/DDBJ whole genome shotgun (WGS) entry which is preliminary data.</text>
</comment>
<dbReference type="RefSeq" id="WP_134112013.1">
    <property type="nucleotide sequence ID" value="NZ_SOBG01000001.1"/>
</dbReference>
<gene>
    <name evidence="7" type="ORF">EV215_0198</name>
</gene>
<dbReference type="Proteomes" id="UP000294678">
    <property type="component" value="Unassembled WGS sequence"/>
</dbReference>
<dbReference type="InterPro" id="IPR013785">
    <property type="entry name" value="Aldolase_TIM"/>
</dbReference>
<evidence type="ECO:0000256" key="5">
    <source>
        <dbReference type="ARBA" id="ARBA00023002"/>
    </source>
</evidence>
<evidence type="ECO:0000256" key="3">
    <source>
        <dbReference type="ARBA" id="ARBA00022643"/>
    </source>
</evidence>
<dbReference type="CDD" id="cd02803">
    <property type="entry name" value="OYE_like_FMN_family"/>
    <property type="match status" value="1"/>
</dbReference>
<dbReference type="AlphaFoldDB" id="A0AA46E081"/>
<feature type="domain" description="NADH:flavin oxidoreductase/NADH oxidase N-terminal" evidence="6">
    <location>
        <begin position="2"/>
        <end position="108"/>
    </location>
</feature>
<keyword evidence="2" id="KW-0285">Flavoprotein</keyword>
<evidence type="ECO:0000313" key="8">
    <source>
        <dbReference type="Proteomes" id="UP000294678"/>
    </source>
</evidence>
<evidence type="ECO:0000256" key="2">
    <source>
        <dbReference type="ARBA" id="ARBA00022630"/>
    </source>
</evidence>
<proteinExistence type="predicted"/>
<feature type="domain" description="NADH:flavin oxidoreductase/NADH oxidase N-terminal" evidence="6">
    <location>
        <begin position="113"/>
        <end position="305"/>
    </location>
</feature>
<evidence type="ECO:0000313" key="7">
    <source>
        <dbReference type="EMBL" id="TDT72397.1"/>
    </source>
</evidence>
<reference evidence="7 8" key="1">
    <citation type="submission" date="2019-03" db="EMBL/GenBank/DDBJ databases">
        <title>Genomic Encyclopedia of Type Strains, Phase IV (KMG-IV): sequencing the most valuable type-strain genomes for metagenomic binning, comparative biology and taxonomic classification.</title>
        <authorList>
            <person name="Goeker M."/>
        </authorList>
    </citation>
    <scope>NUCLEOTIDE SEQUENCE [LARGE SCALE GENOMIC DNA]</scope>
    <source>
        <strain evidence="7 8">DSM 100055</strain>
    </source>
</reference>
<dbReference type="EMBL" id="SOBG01000001">
    <property type="protein sequence ID" value="TDT72397.1"/>
    <property type="molecule type" value="Genomic_DNA"/>
</dbReference>
<dbReference type="PANTHER" id="PTHR43303">
    <property type="entry name" value="NADPH DEHYDROGENASE C23G7.10C-RELATED"/>
    <property type="match status" value="1"/>
</dbReference>